<reference evidence="3 4" key="1">
    <citation type="journal article" date="2023" name="PLoS ONE">
        <title>Complete genome assembly of Hawai'i environmental nontuberculous mycobacteria reveals unexpected co-isolation with methylobacteria.</title>
        <authorList>
            <person name="Hendrix J."/>
            <person name="Epperson L.E."/>
            <person name="Tong E.I."/>
            <person name="Chan Y.L."/>
            <person name="Hasan N.A."/>
            <person name="Dawrs S.N."/>
            <person name="Norton G.J."/>
            <person name="Virdi R."/>
            <person name="Crooks J.L."/>
            <person name="Chan E.D."/>
            <person name="Honda J.R."/>
            <person name="Strong M."/>
        </authorList>
    </citation>
    <scope>NUCLEOTIDE SEQUENCE [LARGE SCALE GENOMIC DNA]</scope>
    <source>
        <strain evidence="3 4">NJH_HI01</strain>
    </source>
</reference>
<dbReference type="InterPro" id="IPR011042">
    <property type="entry name" value="6-blade_b-propeller_TolB-like"/>
</dbReference>
<keyword evidence="4" id="KW-1185">Reference proteome</keyword>
<evidence type="ECO:0000313" key="4">
    <source>
        <dbReference type="Proteomes" id="UP001404845"/>
    </source>
</evidence>
<evidence type="ECO:0000256" key="1">
    <source>
        <dbReference type="ARBA" id="ARBA00008853"/>
    </source>
</evidence>
<dbReference type="PRINTS" id="PR01790">
    <property type="entry name" value="SMP30FAMILY"/>
</dbReference>
<evidence type="ECO:0000259" key="2">
    <source>
        <dbReference type="Pfam" id="PF08450"/>
    </source>
</evidence>
<dbReference type="Gene3D" id="2.120.10.30">
    <property type="entry name" value="TolB, C-terminal domain"/>
    <property type="match status" value="1"/>
</dbReference>
<proteinExistence type="inferred from homology"/>
<dbReference type="EMBL" id="JAQYXL010000001">
    <property type="protein sequence ID" value="MEN3226084.1"/>
    <property type="molecule type" value="Genomic_DNA"/>
</dbReference>
<feature type="domain" description="SMP-30/Gluconolactonase/LRE-like region" evidence="2">
    <location>
        <begin position="21"/>
        <end position="260"/>
    </location>
</feature>
<comment type="caution">
    <text evidence="3">The sequence shown here is derived from an EMBL/GenBank/DDBJ whole genome shotgun (WGS) entry which is preliminary data.</text>
</comment>
<evidence type="ECO:0000313" key="3">
    <source>
        <dbReference type="EMBL" id="MEN3226084.1"/>
    </source>
</evidence>
<sequence>MMTPPVHPKTPRVAVACGCTLGEEVVWDVRDGSLLWVDIENPAVWRHWPATNETVRLPLDEKIGFALLTRDPDRVVAGFKSGVAALRLSDGSRTPLVRPDDYPEGNRLNSGQVGPDGCLYFGSMDDAEEAETGRFHRWDGTRLETFGSAAAVTNGPVVSPDGRRLYTIDTANGVVRVHDLDEGRIGEGRPVLRFEDGWGKPDGLTLDAEDHLWICHYGAGRITRFAPDGQVAYVVPMPTPFVTKCAFGGDDFSTLYVTTCLRGRDPTIDPMAGHLYRIETDFRGVAPNLLDLSDT</sequence>
<dbReference type="Proteomes" id="UP001404845">
    <property type="component" value="Unassembled WGS sequence"/>
</dbReference>
<dbReference type="PANTHER" id="PTHR10907:SF47">
    <property type="entry name" value="REGUCALCIN"/>
    <property type="match status" value="1"/>
</dbReference>
<protein>
    <submittedName>
        <fullName evidence="3">SMP-30/gluconolactonase/LRE family protein</fullName>
    </submittedName>
</protein>
<dbReference type="SUPFAM" id="SSF63829">
    <property type="entry name" value="Calcium-dependent phosphotriesterase"/>
    <property type="match status" value="1"/>
</dbReference>
<gene>
    <name evidence="3" type="ORF">PUR21_00070</name>
</gene>
<dbReference type="InterPro" id="IPR005511">
    <property type="entry name" value="SMP-30"/>
</dbReference>
<dbReference type="PANTHER" id="PTHR10907">
    <property type="entry name" value="REGUCALCIN"/>
    <property type="match status" value="1"/>
</dbReference>
<dbReference type="InterPro" id="IPR013658">
    <property type="entry name" value="SGL"/>
</dbReference>
<dbReference type="Pfam" id="PF08450">
    <property type="entry name" value="SGL"/>
    <property type="match status" value="1"/>
</dbReference>
<organism evidence="3 4">
    <name type="scientific">Methylorubrum rhodesianum</name>
    <dbReference type="NCBI Taxonomy" id="29427"/>
    <lineage>
        <taxon>Bacteria</taxon>
        <taxon>Pseudomonadati</taxon>
        <taxon>Pseudomonadota</taxon>
        <taxon>Alphaproteobacteria</taxon>
        <taxon>Hyphomicrobiales</taxon>
        <taxon>Methylobacteriaceae</taxon>
        <taxon>Methylorubrum</taxon>
    </lineage>
</organism>
<name>A0ABU9Z3Y7_9HYPH</name>
<accession>A0ABU9Z3Y7</accession>
<comment type="similarity">
    <text evidence="1">Belongs to the SMP-30/CGR1 family.</text>
</comment>